<sequence length="385" mass="40927">MSDFDIVGPEAIRDGVATDAYFERTEATLRHAGKNPRVVAEVTADQFPDGEFELFAGVKDAAELLSGRDIDVDAMPEGTLFDGGPVMRIEGDYLEFARLETSLLGFLSHASGCATAALEARSAAPDSTVLSFGARHVHPAIAAMVERSALVAGLDGFSHVAAGEILGKEASGTMPHALLIAFGRGHQAEAFRAFDEAVAEDVPRVALCDTYGDETEEVLQAVEALGDDLDSVRLDTTSSRRGDFRHIVREVRWELDARGHEDVGIFVSGGLGPAELRHLRDVVEGFGVGGYISNANPVDFALDIVEVDGEPAAKRGKLSGVKEVYRTADGGHHVGLRGRPGPTDGEALLEPLVRDGEVVSAFDFDIDAAATRAKEDAERVGFGDE</sequence>
<dbReference type="PANTHER" id="PTHR43202:SF1">
    <property type="entry name" value="NICOTINATE PHOSPHORIBOSYLTRANSFERASE"/>
    <property type="match status" value="1"/>
</dbReference>
<dbReference type="InterPro" id="IPR013785">
    <property type="entry name" value="Aldolase_TIM"/>
</dbReference>
<dbReference type="InterPro" id="IPR036068">
    <property type="entry name" value="Nicotinate_pribotase-like_C"/>
</dbReference>
<dbReference type="Proteomes" id="UP000198902">
    <property type="component" value="Unassembled WGS sequence"/>
</dbReference>
<gene>
    <name evidence="4" type="primary">pncB1</name>
    <name evidence="4" type="ORF">BN996_00444</name>
</gene>
<dbReference type="SUPFAM" id="SSF54675">
    <property type="entry name" value="Nicotinate/Quinolinate PRTase N-terminal domain-like"/>
    <property type="match status" value="1"/>
</dbReference>
<protein>
    <submittedName>
        <fullName evidence="4">Nicotinate phosphoribosyltransferase pncB1</fullName>
    </submittedName>
</protein>
<dbReference type="NCBIfam" id="NF006415">
    <property type="entry name" value="PRK08662.1"/>
    <property type="match status" value="1"/>
</dbReference>
<name>A0A0D6JM72_9EURY</name>
<feature type="domain" description="Quinolinate phosphoribosyl transferase N-terminal" evidence="3">
    <location>
        <begin position="19"/>
        <end position="111"/>
    </location>
</feature>
<accession>A0A0D6JM72</accession>
<evidence type="ECO:0000313" key="4">
    <source>
        <dbReference type="EMBL" id="CQR48991.1"/>
    </source>
</evidence>
<dbReference type="PANTHER" id="PTHR43202">
    <property type="entry name" value="NICOTINATE-NUCLEOTIDE PYROPHOSPHORYLASE"/>
    <property type="match status" value="1"/>
</dbReference>
<dbReference type="InterPro" id="IPR053190">
    <property type="entry name" value="NAPRTase-like"/>
</dbReference>
<dbReference type="InterPro" id="IPR002638">
    <property type="entry name" value="Quinolinate_PRibosylTrfase_C"/>
</dbReference>
<keyword evidence="4" id="KW-0328">Glycosyltransferase</keyword>
<dbReference type="Gene3D" id="3.20.20.70">
    <property type="entry name" value="Aldolase class I"/>
    <property type="match status" value="1"/>
</dbReference>
<dbReference type="GO" id="GO:0009435">
    <property type="term" value="P:NAD+ biosynthetic process"/>
    <property type="evidence" value="ECO:0007669"/>
    <property type="project" value="InterPro"/>
</dbReference>
<dbReference type="EMBL" id="CSTE01000001">
    <property type="protein sequence ID" value="CQR48991.1"/>
    <property type="molecule type" value="Genomic_DNA"/>
</dbReference>
<proteinExistence type="predicted"/>
<dbReference type="OrthoDB" id="371831at2157"/>
<keyword evidence="5" id="KW-1185">Reference proteome</keyword>
<dbReference type="AlphaFoldDB" id="A0A0D6JM72"/>
<dbReference type="InterPro" id="IPR022412">
    <property type="entry name" value="Quinolinate_PRibosylTrfase_N"/>
</dbReference>
<dbReference type="SUPFAM" id="SSF51690">
    <property type="entry name" value="Nicotinate/Quinolinate PRTase C-terminal domain-like"/>
    <property type="match status" value="1"/>
</dbReference>
<feature type="domain" description="Quinolinate phosphoribosyl transferase C-terminal" evidence="2">
    <location>
        <begin position="114"/>
        <end position="303"/>
    </location>
</feature>
<dbReference type="InterPro" id="IPR037128">
    <property type="entry name" value="Quinolinate_PRibosylTase_N_sf"/>
</dbReference>
<keyword evidence="1 4" id="KW-0808">Transferase</keyword>
<evidence type="ECO:0000259" key="3">
    <source>
        <dbReference type="Pfam" id="PF02749"/>
    </source>
</evidence>
<dbReference type="GO" id="GO:0004514">
    <property type="term" value="F:nicotinate-nucleotide diphosphorylase (carboxylating) activity"/>
    <property type="evidence" value="ECO:0007669"/>
    <property type="project" value="InterPro"/>
</dbReference>
<dbReference type="RefSeq" id="WP_089776964.1">
    <property type="nucleotide sequence ID" value="NZ_CABLRR010000001.1"/>
</dbReference>
<evidence type="ECO:0000313" key="5">
    <source>
        <dbReference type="Proteomes" id="UP000198902"/>
    </source>
</evidence>
<dbReference type="InterPro" id="IPR035809">
    <property type="entry name" value="NAPRTase_arc-type"/>
</dbReference>
<reference evidence="5" key="1">
    <citation type="submission" date="2015-03" db="EMBL/GenBank/DDBJ databases">
        <authorList>
            <person name="Urmite Genomes"/>
        </authorList>
    </citation>
    <scope>NUCLEOTIDE SEQUENCE [LARGE SCALE GENOMIC DNA]</scope>
    <source>
        <strain evidence="5">Arc-Hr</strain>
    </source>
</reference>
<evidence type="ECO:0000259" key="2">
    <source>
        <dbReference type="Pfam" id="PF01729"/>
    </source>
</evidence>
<evidence type="ECO:0000256" key="1">
    <source>
        <dbReference type="ARBA" id="ARBA00022679"/>
    </source>
</evidence>
<dbReference type="Gene3D" id="3.90.1170.20">
    <property type="entry name" value="Quinolinate phosphoribosyl transferase, N-terminal domain"/>
    <property type="match status" value="1"/>
</dbReference>
<dbReference type="CDD" id="cd01571">
    <property type="entry name" value="NAPRTase_B"/>
    <property type="match status" value="1"/>
</dbReference>
<dbReference type="Pfam" id="PF01729">
    <property type="entry name" value="QRPTase_C"/>
    <property type="match status" value="1"/>
</dbReference>
<organism evidence="4 5">
    <name type="scientific">Haloferax massiliensis</name>
    <dbReference type="NCBI Taxonomy" id="1476858"/>
    <lineage>
        <taxon>Archaea</taxon>
        <taxon>Methanobacteriati</taxon>
        <taxon>Methanobacteriota</taxon>
        <taxon>Stenosarchaea group</taxon>
        <taxon>Halobacteria</taxon>
        <taxon>Halobacteriales</taxon>
        <taxon>Haloferacaceae</taxon>
        <taxon>Haloferax</taxon>
    </lineage>
</organism>
<dbReference type="Pfam" id="PF02749">
    <property type="entry name" value="QRPTase_N"/>
    <property type="match status" value="1"/>
</dbReference>